<accession>A0ABR2RUS3</accession>
<dbReference type="NCBIfam" id="TIGR01640">
    <property type="entry name" value="F_box_assoc_1"/>
    <property type="match status" value="1"/>
</dbReference>
<evidence type="ECO:0000259" key="1">
    <source>
        <dbReference type="PROSITE" id="PS50181"/>
    </source>
</evidence>
<dbReference type="SUPFAM" id="SSF81383">
    <property type="entry name" value="F-box domain"/>
    <property type="match status" value="1"/>
</dbReference>
<dbReference type="CDD" id="cd22157">
    <property type="entry name" value="F-box_AtFBW1-like"/>
    <property type="match status" value="1"/>
</dbReference>
<proteinExistence type="predicted"/>
<feature type="domain" description="F-box" evidence="1">
    <location>
        <begin position="1"/>
        <end position="45"/>
    </location>
</feature>
<gene>
    <name evidence="2" type="ORF">V6N11_079222</name>
</gene>
<dbReference type="PANTHER" id="PTHR31672:SF13">
    <property type="entry name" value="F-BOX PROTEIN CPR30-LIKE"/>
    <property type="match status" value="1"/>
</dbReference>
<evidence type="ECO:0000313" key="3">
    <source>
        <dbReference type="Proteomes" id="UP001396334"/>
    </source>
</evidence>
<reference evidence="2 3" key="1">
    <citation type="journal article" date="2024" name="G3 (Bethesda)">
        <title>Genome assembly of Hibiscus sabdariffa L. provides insights into metabolisms of medicinal natural products.</title>
        <authorList>
            <person name="Kim T."/>
        </authorList>
    </citation>
    <scope>NUCLEOTIDE SEQUENCE [LARGE SCALE GENOMIC DNA]</scope>
    <source>
        <strain evidence="2">TK-2024</strain>
        <tissue evidence="2">Old leaves</tissue>
    </source>
</reference>
<dbReference type="Pfam" id="PF00646">
    <property type="entry name" value="F-box"/>
    <property type="match status" value="1"/>
</dbReference>
<dbReference type="Gene3D" id="1.20.1280.50">
    <property type="match status" value="1"/>
</dbReference>
<protein>
    <recommendedName>
        <fullName evidence="1">F-box domain-containing protein</fullName>
    </recommendedName>
</protein>
<dbReference type="Proteomes" id="UP001396334">
    <property type="component" value="Unassembled WGS sequence"/>
</dbReference>
<keyword evidence="3" id="KW-1185">Reference proteome</keyword>
<evidence type="ECO:0000313" key="2">
    <source>
        <dbReference type="EMBL" id="KAK9016728.1"/>
    </source>
</evidence>
<dbReference type="InterPro" id="IPR017451">
    <property type="entry name" value="F-box-assoc_interact_dom"/>
</dbReference>
<dbReference type="InterPro" id="IPR036047">
    <property type="entry name" value="F-box-like_dom_sf"/>
</dbReference>
<dbReference type="SMART" id="SM00256">
    <property type="entry name" value="FBOX"/>
    <property type="match status" value="1"/>
</dbReference>
<dbReference type="PROSITE" id="PS50181">
    <property type="entry name" value="FBOX"/>
    <property type="match status" value="1"/>
</dbReference>
<dbReference type="InterPro" id="IPR050796">
    <property type="entry name" value="SCF_F-box_component"/>
</dbReference>
<dbReference type="InterPro" id="IPR001810">
    <property type="entry name" value="F-box_dom"/>
</dbReference>
<dbReference type="PANTHER" id="PTHR31672">
    <property type="entry name" value="BNACNNG10540D PROTEIN"/>
    <property type="match status" value="1"/>
</dbReference>
<dbReference type="Pfam" id="PF07734">
    <property type="entry name" value="FBA_1"/>
    <property type="match status" value="1"/>
</dbReference>
<organism evidence="2 3">
    <name type="scientific">Hibiscus sabdariffa</name>
    <name type="common">roselle</name>
    <dbReference type="NCBI Taxonomy" id="183260"/>
    <lineage>
        <taxon>Eukaryota</taxon>
        <taxon>Viridiplantae</taxon>
        <taxon>Streptophyta</taxon>
        <taxon>Embryophyta</taxon>
        <taxon>Tracheophyta</taxon>
        <taxon>Spermatophyta</taxon>
        <taxon>Magnoliopsida</taxon>
        <taxon>eudicotyledons</taxon>
        <taxon>Gunneridae</taxon>
        <taxon>Pentapetalae</taxon>
        <taxon>rosids</taxon>
        <taxon>malvids</taxon>
        <taxon>Malvales</taxon>
        <taxon>Malvaceae</taxon>
        <taxon>Malvoideae</taxon>
        <taxon>Hibiscus</taxon>
    </lineage>
</organism>
<dbReference type="EMBL" id="JBBPBN010000020">
    <property type="protein sequence ID" value="KAK9016728.1"/>
    <property type="molecule type" value="Genomic_DNA"/>
</dbReference>
<sequence length="521" mass="59743">MSDYMPEEVILKILNGLPVKSLMRFRSVSKSWNTLISHPSFISTHLQASHSRPPNNTPFLLLRYEENGRKNYSLNCDNDGFDEFNQLRLSPFDFVSDYEVRGSCNGLICLHFWPFDYLDLILWNPSIRRYISLPRPIISESVLLDVQFGFGFDSRTNDYKLLMVGVEEENGSWIKPYLFSLNQNCWKRVSATIPPNYTFDIDEVSLLFANGALHWLVFHERPNDEYNNAILGFDLSAEDFFEIKLPQSSIGLNPLDLLIKKYGESSIALLKRDYVNHLEELWVMKEYGVVDSWTKVLTLTSNIHIRWWPKVLGFRKNGEALSRVSNGKIASLDLNSQQSEPHGVEGVEVATGKISFQGTYVESLVLLDKAVNVHSENDVNHPIYSIDSSRIYRRIQVGELMMWQTGVWLPDKAREVVVLKILGQKIPSELRWVPNNEAIVGWAPRNDGVGGGIINHIVSLAQERRWTVCTLHRLRRWLGCVNVWAASPLMDALFWMLLVAVLLTPSIPPLHELVKEIMKDI</sequence>
<comment type="caution">
    <text evidence="2">The sequence shown here is derived from an EMBL/GenBank/DDBJ whole genome shotgun (WGS) entry which is preliminary data.</text>
</comment>
<name>A0ABR2RUS3_9ROSI</name>
<dbReference type="InterPro" id="IPR006527">
    <property type="entry name" value="F-box-assoc_dom_typ1"/>
</dbReference>